<dbReference type="RefSeq" id="NP_943931.1">
    <property type="nucleotide sequence ID" value="NC_005260.1"/>
</dbReference>
<reference evidence="1 2" key="1">
    <citation type="journal article" date="2001" name="J. Bacteriol.">
        <title>Phylogeny of the major head and tail genes of the wide-ranging T4-type bacteriophages.</title>
        <authorList>
            <person name="Tetart F."/>
            <person name="Desplats C."/>
            <person name="Kutateladze M."/>
            <person name="Monod C."/>
            <person name="Ackermann H.W."/>
            <person name="Krisch H.M."/>
        </authorList>
    </citation>
    <scope>NUCLEOTIDE SEQUENCE</scope>
</reference>
<name>Q76Z38_9CAUD</name>
<dbReference type="KEGG" id="vg:2657982"/>
<organism evidence="1 2">
    <name type="scientific">Aeromonas phage Aeh1</name>
    <dbReference type="NCBI Taxonomy" id="2880362"/>
    <lineage>
        <taxon>Viruses</taxon>
        <taxon>Duplodnaviria</taxon>
        <taxon>Heunggongvirae</taxon>
        <taxon>Uroviricota</taxon>
        <taxon>Caudoviricetes</taxon>
        <taxon>Pantevenvirales</taxon>
        <taxon>Straboviridae</taxon>
        <taxon>Cinqassovirus</taxon>
        <taxon>Cinqassovirus aeh1</taxon>
    </lineage>
</organism>
<dbReference type="Proteomes" id="UP000002555">
    <property type="component" value="Segment"/>
</dbReference>
<evidence type="ECO:0000313" key="2">
    <source>
        <dbReference type="Proteomes" id="UP000002555"/>
    </source>
</evidence>
<keyword evidence="2" id="KW-1185">Reference proteome</keyword>
<gene>
    <name evidence="1" type="ORF">Aeh1ORF049c</name>
</gene>
<dbReference type="EMBL" id="AY266303">
    <property type="protein sequence ID" value="AAQ17708.1"/>
    <property type="molecule type" value="Genomic_DNA"/>
</dbReference>
<protein>
    <submittedName>
        <fullName evidence="1">Uncharacterized protein</fullName>
    </submittedName>
</protein>
<sequence length="122" mass="14632">MFMNANIMKAYYILKDVVEGRITRYECRGGLCNLINCDMLTDHSVFEGYKYWSGMRGYCVYVGETTEESRRYHDHLPQAIEQFHEEEDLEESEYGDNDPYWEARLELARHWINFIETKIVLQ</sequence>
<evidence type="ECO:0000313" key="1">
    <source>
        <dbReference type="EMBL" id="AAQ17708.1"/>
    </source>
</evidence>
<proteinExistence type="predicted"/>
<accession>Q76Z38</accession>
<dbReference type="OrthoDB" id="37985at10239"/>